<evidence type="ECO:0000313" key="9">
    <source>
        <dbReference type="Proteomes" id="UP000032900"/>
    </source>
</evidence>
<dbReference type="PIRSF" id="PIRSF001093">
    <property type="entry name" value="B-hxosamndse_ab_euk"/>
    <property type="match status" value="1"/>
</dbReference>
<dbReference type="CDD" id="cd06563">
    <property type="entry name" value="GH20_chitobiase-like"/>
    <property type="match status" value="1"/>
</dbReference>
<evidence type="ECO:0000313" key="8">
    <source>
        <dbReference type="EMBL" id="GAO30083.1"/>
    </source>
</evidence>
<dbReference type="AlphaFoldDB" id="A0A0E9LXQ4"/>
<dbReference type="InterPro" id="IPR017853">
    <property type="entry name" value="GH"/>
</dbReference>
<evidence type="ECO:0000256" key="4">
    <source>
        <dbReference type="ARBA" id="ARBA00022801"/>
    </source>
</evidence>
<comment type="caution">
    <text evidence="8">The sequence shown here is derived from an EMBL/GenBank/DDBJ whole genome shotgun (WGS) entry which is preliminary data.</text>
</comment>
<reference evidence="8 9" key="1">
    <citation type="journal article" date="2015" name="Microbes Environ.">
        <title>Distribution and evolution of nitrogen fixation genes in the phylum bacteroidetes.</title>
        <authorList>
            <person name="Inoue J."/>
            <person name="Oshima K."/>
            <person name="Suda W."/>
            <person name="Sakamoto M."/>
            <person name="Iino T."/>
            <person name="Noda S."/>
            <person name="Hongoh Y."/>
            <person name="Hattori M."/>
            <person name="Ohkuma M."/>
        </authorList>
    </citation>
    <scope>NUCLEOTIDE SEQUENCE [LARGE SCALE GENOMIC DNA]</scope>
    <source>
        <strain evidence="8">JCM 15548</strain>
    </source>
</reference>
<dbReference type="STRING" id="1236989.JCM15548_12330"/>
<dbReference type="PANTHER" id="PTHR22600:SF57">
    <property type="entry name" value="BETA-N-ACETYLHEXOSAMINIDASE"/>
    <property type="match status" value="1"/>
</dbReference>
<comment type="catalytic activity">
    <reaction evidence="1">
        <text>Hydrolysis of terminal non-reducing N-acetyl-D-hexosamine residues in N-acetyl-beta-D-hexosaminides.</text>
        <dbReference type="EC" id="3.2.1.52"/>
    </reaction>
</comment>
<keyword evidence="4" id="KW-0378">Hydrolase</keyword>
<dbReference type="Pfam" id="PF00728">
    <property type="entry name" value="Glyco_hydro_20"/>
    <property type="match status" value="1"/>
</dbReference>
<organism evidence="8 9">
    <name type="scientific">Geofilum rubicundum JCM 15548</name>
    <dbReference type="NCBI Taxonomy" id="1236989"/>
    <lineage>
        <taxon>Bacteria</taxon>
        <taxon>Pseudomonadati</taxon>
        <taxon>Bacteroidota</taxon>
        <taxon>Bacteroidia</taxon>
        <taxon>Marinilabiliales</taxon>
        <taxon>Marinilabiliaceae</taxon>
        <taxon>Geofilum</taxon>
    </lineage>
</organism>
<dbReference type="InterPro" id="IPR029018">
    <property type="entry name" value="Hex-like_dom2"/>
</dbReference>
<dbReference type="GO" id="GO:0030203">
    <property type="term" value="P:glycosaminoglycan metabolic process"/>
    <property type="evidence" value="ECO:0007669"/>
    <property type="project" value="TreeGrafter"/>
</dbReference>
<dbReference type="EC" id="3.2.1.52" evidence="3"/>
<dbReference type="PRINTS" id="PR00738">
    <property type="entry name" value="GLHYDRLASE20"/>
</dbReference>
<gene>
    <name evidence="8" type="ORF">JCM15548_12330</name>
</gene>
<dbReference type="InterPro" id="IPR015883">
    <property type="entry name" value="Glyco_hydro_20_cat"/>
</dbReference>
<evidence type="ECO:0000256" key="1">
    <source>
        <dbReference type="ARBA" id="ARBA00001231"/>
    </source>
</evidence>
<dbReference type="PANTHER" id="PTHR22600">
    <property type="entry name" value="BETA-HEXOSAMINIDASE"/>
    <property type="match status" value="1"/>
</dbReference>
<feature type="active site" description="Proton donor" evidence="5">
    <location>
        <position position="177"/>
    </location>
</feature>
<name>A0A0E9LXQ4_9BACT</name>
<feature type="domain" description="Glycoside hydrolase family 20 catalytic" evidence="6">
    <location>
        <begin position="12"/>
        <end position="346"/>
    </location>
</feature>
<dbReference type="RefSeq" id="WP_227625659.1">
    <property type="nucleotide sequence ID" value="NZ_BAZW01000017.1"/>
</dbReference>
<dbReference type="Pfam" id="PF13290">
    <property type="entry name" value="CHB_HEX_C_1"/>
    <property type="match status" value="1"/>
</dbReference>
<dbReference type="Gene3D" id="3.30.379.10">
    <property type="entry name" value="Chitobiase/beta-hexosaminidase domain 2-like"/>
    <property type="match status" value="1"/>
</dbReference>
<evidence type="ECO:0000256" key="3">
    <source>
        <dbReference type="ARBA" id="ARBA00012663"/>
    </source>
</evidence>
<dbReference type="GO" id="GO:0004563">
    <property type="term" value="F:beta-N-acetylhexosaminidase activity"/>
    <property type="evidence" value="ECO:0007669"/>
    <property type="project" value="UniProtKB-EC"/>
</dbReference>
<protein>
    <recommendedName>
        <fullName evidence="3">beta-N-acetylhexosaminidase</fullName>
        <ecNumber evidence="3">3.2.1.52</ecNumber>
    </recommendedName>
</protein>
<dbReference type="InterPro" id="IPR059177">
    <property type="entry name" value="GH29D-like_dom"/>
</dbReference>
<evidence type="ECO:0000259" key="6">
    <source>
        <dbReference type="Pfam" id="PF00728"/>
    </source>
</evidence>
<dbReference type="EMBL" id="BAZW01000017">
    <property type="protein sequence ID" value="GAO30083.1"/>
    <property type="molecule type" value="Genomic_DNA"/>
</dbReference>
<dbReference type="GO" id="GO:0016020">
    <property type="term" value="C:membrane"/>
    <property type="evidence" value="ECO:0007669"/>
    <property type="project" value="TreeGrafter"/>
</dbReference>
<evidence type="ECO:0000256" key="2">
    <source>
        <dbReference type="ARBA" id="ARBA00006285"/>
    </source>
</evidence>
<evidence type="ECO:0000256" key="5">
    <source>
        <dbReference type="PIRSR" id="PIRSR625705-1"/>
    </source>
</evidence>
<feature type="domain" description="GH29D-like beta-sandwich" evidence="7">
    <location>
        <begin position="386"/>
        <end position="445"/>
    </location>
</feature>
<comment type="similarity">
    <text evidence="2">Belongs to the glycosyl hydrolase 20 family.</text>
</comment>
<keyword evidence="9" id="KW-1185">Reference proteome</keyword>
<evidence type="ECO:0000259" key="7">
    <source>
        <dbReference type="Pfam" id="PF13290"/>
    </source>
</evidence>
<dbReference type="InterPro" id="IPR025705">
    <property type="entry name" value="Beta_hexosaminidase_sua/sub"/>
</dbReference>
<sequence>MPAVSINDAPQFPYRGMHLDVCRHFIPVEDVKKHLDMMALFKLNKFHWHLTEDQAWRIEIKKYPLLTELGATRVEGEGFVHEGYYSQDEVREIVAYAAERYIDVIPEIELPGHALAALVGYPQFSCTGGPFEVRIVWGVEEDVYCAGKEETFAFLEDIIDEVVELFPYEYFHIGGDECPKDRWKECADCQARIKAEGLKDEYELQSYFVQRIEKVLLTHDRKMIGWDEILEGGLAATATVMSWRGEDGGIAAAEMGHDVIMTPGGWCYLDHFQGSSKVEPVAIHGFTTLEKSYSYHPVPEVLSPEKAKHVLGTQGNVWTEYMYTPELVEYFVYPRIIALAEVGWTKRELKDFDSFLERMHKQFVRMDMHDINYHIPLPEGVKNQEAFTESIALEFTTTRPVKLVYTLDGSEPHANSPVYTAPLEFTESATIKMASLLETGRMSMVRTIDVNKETLAEPVQVSDDQPE</sequence>
<dbReference type="SUPFAM" id="SSF51445">
    <property type="entry name" value="(Trans)glycosidases"/>
    <property type="match status" value="1"/>
</dbReference>
<dbReference type="GO" id="GO:0005975">
    <property type="term" value="P:carbohydrate metabolic process"/>
    <property type="evidence" value="ECO:0007669"/>
    <property type="project" value="InterPro"/>
</dbReference>
<proteinExistence type="inferred from homology"/>
<dbReference type="Gene3D" id="3.20.20.80">
    <property type="entry name" value="Glycosidases"/>
    <property type="match status" value="1"/>
</dbReference>
<accession>A0A0E9LXQ4</accession>
<dbReference type="Proteomes" id="UP000032900">
    <property type="component" value="Unassembled WGS sequence"/>
</dbReference>